<sequence length="150" mass="17460">MFNSQIRMTKKQKLAIYHNVDKFLKYDFPTIHRRSGEWIGSSINFDGMPKAINKQNNNELAMIEHATYSIANKAVLEAIKGCSKESQLIIDWRYIKQTSNYQLKCRLGIYGNEALYRRIYKACIEFADCLETTCIQLHVDPNVIHKLNVI</sequence>
<reference evidence="1 2" key="1">
    <citation type="submission" date="2021-12" db="EMBL/GenBank/DDBJ databases">
        <title>A phylogenomic analysis of Limosilactobacillus reuteri reveals ancient and stable evolutionary relationships with rodents and birds and zoonotic transmission to humans.</title>
        <authorList>
            <person name="Li F."/>
            <person name="Li X."/>
            <person name="Cheng C."/>
            <person name="Tollenaar S."/>
            <person name="Zhang J.S."/>
            <person name="Simpson D."/>
            <person name="Tasseva G."/>
            <person name="Perez-Munoz M.E."/>
            <person name="Frese S."/>
            <person name="Gaenzle M.G."/>
            <person name="Walter J."/>
            <person name="Zheng J."/>
        </authorList>
    </citation>
    <scope>NUCLEOTIDE SEQUENCE [LARGE SCALE GENOMIC DNA]</scope>
    <source>
        <strain evidence="1 2">BG-MG3-B</strain>
    </source>
</reference>
<gene>
    <name evidence="1" type="ORF">LTY36_04930</name>
</gene>
<dbReference type="EMBL" id="JAJPDE010000062">
    <property type="protein sequence ID" value="MCD7130534.1"/>
    <property type="molecule type" value="Genomic_DNA"/>
</dbReference>
<name>A0ABS8R855_9LACO</name>
<dbReference type="InterPro" id="IPR006524">
    <property type="entry name" value="ArpU-like"/>
</dbReference>
<dbReference type="NCBIfam" id="TIGR01637">
    <property type="entry name" value="phage_arpU"/>
    <property type="match status" value="1"/>
</dbReference>
<organism evidence="1 2">
    <name type="scientific">Limosilactobacillus agrestis</name>
    <dbReference type="NCBI Taxonomy" id="2759748"/>
    <lineage>
        <taxon>Bacteria</taxon>
        <taxon>Bacillati</taxon>
        <taxon>Bacillota</taxon>
        <taxon>Bacilli</taxon>
        <taxon>Lactobacillales</taxon>
        <taxon>Lactobacillaceae</taxon>
        <taxon>Limosilactobacillus</taxon>
    </lineage>
</organism>
<evidence type="ECO:0000313" key="1">
    <source>
        <dbReference type="EMBL" id="MCD7130534.1"/>
    </source>
</evidence>
<comment type="caution">
    <text evidence="1">The sequence shown here is derived from an EMBL/GenBank/DDBJ whole genome shotgun (WGS) entry which is preliminary data.</text>
</comment>
<accession>A0ABS8R855</accession>
<keyword evidence="2" id="KW-1185">Reference proteome</keyword>
<dbReference type="Proteomes" id="UP001199710">
    <property type="component" value="Unassembled WGS sequence"/>
</dbReference>
<proteinExistence type="predicted"/>
<protein>
    <submittedName>
        <fullName evidence="1">Uncharacterized protein</fullName>
    </submittedName>
</protein>
<dbReference type="RefSeq" id="WP_231823231.1">
    <property type="nucleotide sequence ID" value="NZ_JAJPDE010000062.1"/>
</dbReference>
<evidence type="ECO:0000313" key="2">
    <source>
        <dbReference type="Proteomes" id="UP001199710"/>
    </source>
</evidence>